<evidence type="ECO:0000256" key="5">
    <source>
        <dbReference type="ARBA" id="ARBA00023136"/>
    </source>
</evidence>
<keyword evidence="3 7" id="KW-0812">Transmembrane</keyword>
<evidence type="ECO:0000256" key="6">
    <source>
        <dbReference type="ARBA" id="ARBA00038076"/>
    </source>
</evidence>
<protein>
    <submittedName>
        <fullName evidence="10">ABC transporter, permease protein</fullName>
    </submittedName>
</protein>
<keyword evidence="4 7" id="KW-1133">Transmembrane helix</keyword>
<dbReference type="InterPro" id="IPR025857">
    <property type="entry name" value="MacB_PCD"/>
</dbReference>
<evidence type="ECO:0000256" key="2">
    <source>
        <dbReference type="ARBA" id="ARBA00022475"/>
    </source>
</evidence>
<feature type="domain" description="ABC3 transporter permease C-terminal" evidence="8">
    <location>
        <begin position="284"/>
        <end position="397"/>
    </location>
</feature>
<dbReference type="HOGENOM" id="CLU_000604_8_0_2"/>
<dbReference type="OrthoDB" id="11469at2157"/>
<dbReference type="STRING" id="1434107.MSBR3_3188"/>
<evidence type="ECO:0000259" key="8">
    <source>
        <dbReference type="Pfam" id="PF02687"/>
    </source>
</evidence>
<dbReference type="PANTHER" id="PTHR30572:SF4">
    <property type="entry name" value="ABC TRANSPORTER PERMEASE YTRF"/>
    <property type="match status" value="1"/>
</dbReference>
<feature type="transmembrane region" description="Helical" evidence="7">
    <location>
        <begin position="281"/>
        <end position="305"/>
    </location>
</feature>
<keyword evidence="5 7" id="KW-0472">Membrane</keyword>
<feature type="transmembrane region" description="Helical" evidence="7">
    <location>
        <begin position="367"/>
        <end position="387"/>
    </location>
</feature>
<proteinExistence type="inferred from homology"/>
<comment type="subcellular location">
    <subcellularLocation>
        <location evidence="1">Cell membrane</location>
        <topology evidence="1">Multi-pass membrane protein</topology>
    </subcellularLocation>
</comment>
<evidence type="ECO:0000256" key="4">
    <source>
        <dbReference type="ARBA" id="ARBA00022989"/>
    </source>
</evidence>
<feature type="transmembrane region" description="Helical" evidence="7">
    <location>
        <begin position="20"/>
        <end position="42"/>
    </location>
</feature>
<dbReference type="PATRIC" id="fig|1434107.4.peg.4023"/>
<evidence type="ECO:0000256" key="1">
    <source>
        <dbReference type="ARBA" id="ARBA00004651"/>
    </source>
</evidence>
<reference evidence="10" key="1">
    <citation type="submission" date="2014-07" db="EMBL/GenBank/DDBJ databases">
        <title>Methanogenic archaea and the global carbon cycle.</title>
        <authorList>
            <person name="Henriksen J.R."/>
            <person name="Luke J."/>
            <person name="Reinhart S."/>
            <person name="Benedict M.N."/>
            <person name="Youngblut N.D."/>
            <person name="Metcalf M.E."/>
            <person name="Whitaker R.J."/>
            <person name="Metcalf W.W."/>
        </authorList>
    </citation>
    <scope>NUCLEOTIDE SEQUENCE [LARGE SCALE GENOMIC DNA]</scope>
    <source>
        <strain evidence="10">3</strain>
    </source>
</reference>
<accession>A0A0E3SN04</accession>
<name>A0A0E3SN04_METBA</name>
<organism evidence="10 11">
    <name type="scientific">Methanosarcina barkeri 3</name>
    <dbReference type="NCBI Taxonomy" id="1434107"/>
    <lineage>
        <taxon>Archaea</taxon>
        <taxon>Methanobacteriati</taxon>
        <taxon>Methanobacteriota</taxon>
        <taxon>Stenosarchaea group</taxon>
        <taxon>Methanomicrobia</taxon>
        <taxon>Methanosarcinales</taxon>
        <taxon>Methanosarcinaceae</taxon>
        <taxon>Methanosarcina</taxon>
    </lineage>
</organism>
<dbReference type="AlphaFoldDB" id="A0A0E3SN04"/>
<dbReference type="InterPro" id="IPR003838">
    <property type="entry name" value="ABC3_permease_C"/>
</dbReference>
<dbReference type="GeneID" id="24790844"/>
<sequence length="404" mass="43630">MIKFAQAARIASGSIGSAKLRSVLTTLGIVIGIAAVVVNASLGASFNQFFTDEISSVGSNFIIAASEQPNLFFDNEYNIMKNTPGISGVSPRKSMSGDLTYLSETKNVNTAGVNKDFQEIQGLQMEEGTFLTDKDSAAAVLGYDIANDKFSKNISHRSTVEIAFRQENGTVVKKSFKVKGILKNSKPTVVSEDSDYDLTVFIPVSTMNEMIGEKDYGAFLAMAESPAKVRDISDEVDSRLARNFGVPERDIDEEDLKPYYVFNQEEVLEQTGKIGDALSSFLLVLALISLFVGSIGIMNIMLVTVTERTREIGIMKSVGYSNSNILSLFLLESIMVSSFGGIVGTIIGSLGAYALEITLKLPPVFPLTLIEIGIAVSVLVGITAGLYPARKAARMNPVDALRYE</sequence>
<evidence type="ECO:0000259" key="9">
    <source>
        <dbReference type="Pfam" id="PF12704"/>
    </source>
</evidence>
<dbReference type="Pfam" id="PF02687">
    <property type="entry name" value="FtsX"/>
    <property type="match status" value="1"/>
</dbReference>
<evidence type="ECO:0000313" key="11">
    <source>
        <dbReference type="Proteomes" id="UP000033066"/>
    </source>
</evidence>
<dbReference type="GO" id="GO:0022857">
    <property type="term" value="F:transmembrane transporter activity"/>
    <property type="evidence" value="ECO:0007669"/>
    <property type="project" value="TreeGrafter"/>
</dbReference>
<keyword evidence="2" id="KW-1003">Cell membrane</keyword>
<dbReference type="GO" id="GO:0005886">
    <property type="term" value="C:plasma membrane"/>
    <property type="evidence" value="ECO:0007669"/>
    <property type="project" value="UniProtKB-SubCell"/>
</dbReference>
<dbReference type="RefSeq" id="WP_048109409.1">
    <property type="nucleotide sequence ID" value="NZ_CP009517.1"/>
</dbReference>
<dbReference type="Proteomes" id="UP000033066">
    <property type="component" value="Chromosome"/>
</dbReference>
<evidence type="ECO:0000313" key="10">
    <source>
        <dbReference type="EMBL" id="AKB83766.1"/>
    </source>
</evidence>
<evidence type="ECO:0000256" key="7">
    <source>
        <dbReference type="SAM" id="Phobius"/>
    </source>
</evidence>
<dbReference type="Pfam" id="PF12704">
    <property type="entry name" value="MacB_PCD"/>
    <property type="match status" value="1"/>
</dbReference>
<feature type="transmembrane region" description="Helical" evidence="7">
    <location>
        <begin position="326"/>
        <end position="355"/>
    </location>
</feature>
<gene>
    <name evidence="10" type="ORF">MSBR3_3188</name>
</gene>
<keyword evidence="11" id="KW-1185">Reference proteome</keyword>
<dbReference type="PANTHER" id="PTHR30572">
    <property type="entry name" value="MEMBRANE COMPONENT OF TRANSPORTER-RELATED"/>
    <property type="match status" value="1"/>
</dbReference>
<comment type="similarity">
    <text evidence="6">Belongs to the ABC-4 integral membrane protein family.</text>
</comment>
<dbReference type="KEGG" id="mbak:MSBR3_3188"/>
<feature type="domain" description="MacB-like periplasmic core" evidence="9">
    <location>
        <begin position="22"/>
        <end position="237"/>
    </location>
</feature>
<dbReference type="InterPro" id="IPR050250">
    <property type="entry name" value="Macrolide_Exporter_MacB"/>
</dbReference>
<evidence type="ECO:0000256" key="3">
    <source>
        <dbReference type="ARBA" id="ARBA00022692"/>
    </source>
</evidence>
<dbReference type="EMBL" id="CP009517">
    <property type="protein sequence ID" value="AKB83766.1"/>
    <property type="molecule type" value="Genomic_DNA"/>
</dbReference>